<evidence type="ECO:0000313" key="2">
    <source>
        <dbReference type="Proteomes" id="UP001058364"/>
    </source>
</evidence>
<sequence length="93" mass="11453">MADILVFNKYNTYAIELKRDFKINPIKQLQVLEALKYKDDLIYLFLDNTNFNFITKHLINNDKEILKHYGKVQINFWMEYYKRKKRKENETTL</sequence>
<gene>
    <name evidence="1" type="ORF">NX772_02930</name>
</gene>
<proteinExistence type="predicted"/>
<dbReference type="EMBL" id="CP103423">
    <property type="protein sequence ID" value="UWD34035.1"/>
    <property type="molecule type" value="Genomic_DNA"/>
</dbReference>
<organism evidence="1 2">
    <name type="scientific">Mesomycoplasma molare</name>
    <dbReference type="NCBI Taxonomy" id="171288"/>
    <lineage>
        <taxon>Bacteria</taxon>
        <taxon>Bacillati</taxon>
        <taxon>Mycoplasmatota</taxon>
        <taxon>Mycoplasmoidales</taxon>
        <taxon>Metamycoplasmataceae</taxon>
        <taxon>Mesomycoplasma</taxon>
    </lineage>
</organism>
<keyword evidence="2" id="KW-1185">Reference proteome</keyword>
<protein>
    <submittedName>
        <fullName evidence="1">Uncharacterized protein</fullName>
    </submittedName>
</protein>
<name>A0ABY5TTX6_9BACT</name>
<reference evidence="1" key="1">
    <citation type="submission" date="2022-08" db="EMBL/GenBank/DDBJ databases">
        <title>Complete genome sequence of Mycoplasma molare type strain H 542.</title>
        <authorList>
            <person name="Spergser J."/>
        </authorList>
    </citation>
    <scope>NUCLEOTIDE SEQUENCE</scope>
    <source>
        <strain evidence="1">H 542</strain>
    </source>
</reference>
<dbReference type="Proteomes" id="UP001058364">
    <property type="component" value="Chromosome"/>
</dbReference>
<evidence type="ECO:0000313" key="1">
    <source>
        <dbReference type="EMBL" id="UWD34035.1"/>
    </source>
</evidence>
<accession>A0ABY5TTX6</accession>
<dbReference type="RefSeq" id="WP_036449959.1">
    <property type="nucleotide sequence ID" value="NZ_CP103423.1"/>
</dbReference>